<organism evidence="3 4">
    <name type="scientific">Tritrichomonas foetus</name>
    <dbReference type="NCBI Taxonomy" id="1144522"/>
    <lineage>
        <taxon>Eukaryota</taxon>
        <taxon>Metamonada</taxon>
        <taxon>Parabasalia</taxon>
        <taxon>Tritrichomonadida</taxon>
        <taxon>Tritrichomonadidae</taxon>
        <taxon>Tritrichomonas</taxon>
    </lineage>
</organism>
<evidence type="ECO:0000313" key="3">
    <source>
        <dbReference type="EMBL" id="OHS92855.1"/>
    </source>
</evidence>
<feature type="coiled-coil region" evidence="1">
    <location>
        <begin position="165"/>
        <end position="271"/>
    </location>
</feature>
<dbReference type="VEuPathDB" id="TrichDB:TRFO_12213"/>
<comment type="caution">
    <text evidence="3">The sequence shown here is derived from an EMBL/GenBank/DDBJ whole genome shotgun (WGS) entry which is preliminary data.</text>
</comment>
<evidence type="ECO:0000256" key="2">
    <source>
        <dbReference type="SAM" id="MobiDB-lite"/>
    </source>
</evidence>
<accession>A0A1J4J3W7</accession>
<name>A0A1J4J3W7_9EUKA</name>
<dbReference type="Proteomes" id="UP000179807">
    <property type="component" value="Unassembled WGS sequence"/>
</dbReference>
<dbReference type="GeneID" id="94831204"/>
<keyword evidence="4" id="KW-1185">Reference proteome</keyword>
<protein>
    <submittedName>
        <fullName evidence="3">Uncharacterized protein</fullName>
    </submittedName>
</protein>
<keyword evidence="1" id="KW-0175">Coiled coil</keyword>
<gene>
    <name evidence="3" type="ORF">TRFO_12213</name>
</gene>
<feature type="region of interest" description="Disordered" evidence="2">
    <location>
        <begin position="352"/>
        <end position="389"/>
    </location>
</feature>
<reference evidence="3" key="1">
    <citation type="submission" date="2016-10" db="EMBL/GenBank/DDBJ databases">
        <authorList>
            <person name="Benchimol M."/>
            <person name="Almeida L.G."/>
            <person name="Vasconcelos A.T."/>
            <person name="Perreira-Neves A."/>
            <person name="Rosa I.A."/>
            <person name="Tasca T."/>
            <person name="Bogo M.R."/>
            <person name="de Souza W."/>
        </authorList>
    </citation>
    <scope>NUCLEOTIDE SEQUENCE [LARGE SCALE GENOMIC DNA]</scope>
    <source>
        <strain evidence="3">K</strain>
    </source>
</reference>
<dbReference type="RefSeq" id="XP_068345992.1">
    <property type="nucleotide sequence ID" value="XM_068496500.1"/>
</dbReference>
<dbReference type="AlphaFoldDB" id="A0A1J4J3W7"/>
<sequence>MYFEPRRAEQFQYQVQTKVNLANDEISRLMGDLAILKGQICEYQDKLNKANYKMAQSLCMFDGKDKLTQVSIKTQIAKLQKAHNIRLQEIQTRHNQEVRNLHADFEETMKLIQKKSADNLNQQNLEYDQMVKREKELLRNLQYEFNLSQNSYKSQKFDPEMAQNHDREMKRMKQLEKTIAKRTQERLDTMLEGKARLAECVDALDEMERNHENEMMGYKMKLEALENRYKEKINRETDRHKSMMSALTRKVANYENKINSMQKTLHKIEKHHKKQIDHAIKEGESFHYLAENAKSFANSVSYHDDQYSFSKDSGHFNNHSFYSRSTRNNSNVDELLNRLNQLRENLETKENELMTERTENESLKREIARLKHEEKMSSRRKAWISQSSP</sequence>
<feature type="compositionally biased region" description="Basic and acidic residues" evidence="2">
    <location>
        <begin position="352"/>
        <end position="377"/>
    </location>
</feature>
<evidence type="ECO:0000256" key="1">
    <source>
        <dbReference type="SAM" id="Coils"/>
    </source>
</evidence>
<proteinExistence type="predicted"/>
<evidence type="ECO:0000313" key="4">
    <source>
        <dbReference type="Proteomes" id="UP000179807"/>
    </source>
</evidence>
<dbReference type="OrthoDB" id="10581690at2759"/>
<dbReference type="EMBL" id="MLAK01001459">
    <property type="protein sequence ID" value="OHS92855.1"/>
    <property type="molecule type" value="Genomic_DNA"/>
</dbReference>